<accession>A0ABS8NNW8</accession>
<keyword evidence="2" id="KW-1185">Reference proteome</keyword>
<sequence length="384" mass="42493">MPRLRDNVRQIREKSDKRWLIAQGFQPLGPGDDPAEAKQIELPSQFFVEAKNQSFDLFLTAEECTDLGSNIVTVRKRSSVNTEVFHAPHVLVTRGFSNVAFLDFPASFRSSVRGIVGPDTDQDLLAFLAAFLRSDVARFYLFHTSSNWGITRSEVRDDELLRLPFPFPDSPGQSAITSKIAKCIRAAALEPENPLADRSVIVGKATCQISPLIDEYFGITSSERDLINDTIGMVIPSTRPTRSRLNVPTVKQSAATQRDAFVSRVCGLLNGWSKRSGGGVRGQVIASEDAGLAVAILERVDRSLVSMPMPEEPMSIVGILGRLREIATKRRAALEFVRGVKVFDDDRLYIVKSLDQRNWTLTAAMNDADEIAGSLLMRRSEQPA</sequence>
<evidence type="ECO:0000313" key="2">
    <source>
        <dbReference type="Proteomes" id="UP001430306"/>
    </source>
</evidence>
<name>A0ABS8NNW8_9BACT</name>
<evidence type="ECO:0000313" key="1">
    <source>
        <dbReference type="EMBL" id="MCC9645201.1"/>
    </source>
</evidence>
<comment type="caution">
    <text evidence="1">The sequence shown here is derived from an EMBL/GenBank/DDBJ whole genome shotgun (WGS) entry which is preliminary data.</text>
</comment>
<organism evidence="1 2">
    <name type="scientific">Rhodopirellula halodulae</name>
    <dbReference type="NCBI Taxonomy" id="2894198"/>
    <lineage>
        <taxon>Bacteria</taxon>
        <taxon>Pseudomonadati</taxon>
        <taxon>Planctomycetota</taxon>
        <taxon>Planctomycetia</taxon>
        <taxon>Pirellulales</taxon>
        <taxon>Pirellulaceae</taxon>
        <taxon>Rhodopirellula</taxon>
    </lineage>
</organism>
<gene>
    <name evidence="1" type="ORF">LOC71_23225</name>
</gene>
<dbReference type="Proteomes" id="UP001430306">
    <property type="component" value="Unassembled WGS sequence"/>
</dbReference>
<reference evidence="1" key="1">
    <citation type="submission" date="2021-11" db="EMBL/GenBank/DDBJ databases">
        <title>Genome sequence.</title>
        <authorList>
            <person name="Sun Q."/>
        </authorList>
    </citation>
    <scope>NUCLEOTIDE SEQUENCE</scope>
    <source>
        <strain evidence="1">JC740</strain>
    </source>
</reference>
<dbReference type="EMBL" id="JAJKFW010000064">
    <property type="protein sequence ID" value="MCC9645201.1"/>
    <property type="molecule type" value="Genomic_DNA"/>
</dbReference>
<dbReference type="SUPFAM" id="SSF116734">
    <property type="entry name" value="DNA methylase specificity domain"/>
    <property type="match status" value="1"/>
</dbReference>
<protein>
    <submittedName>
        <fullName evidence="1">Uncharacterized protein</fullName>
    </submittedName>
</protein>
<proteinExistence type="predicted"/>